<feature type="domain" description="N-acetyltransferase" evidence="1">
    <location>
        <begin position="1"/>
        <end position="167"/>
    </location>
</feature>
<dbReference type="PANTHER" id="PTHR39173:SF1">
    <property type="entry name" value="ACETYLTRANSFERASE"/>
    <property type="match status" value="1"/>
</dbReference>
<dbReference type="Gene3D" id="3.40.630.30">
    <property type="match status" value="1"/>
</dbReference>
<dbReference type="SUPFAM" id="SSF55729">
    <property type="entry name" value="Acyl-CoA N-acyltransferases (Nat)"/>
    <property type="match status" value="1"/>
</dbReference>
<dbReference type="InterPro" id="IPR016181">
    <property type="entry name" value="Acyl_CoA_acyltransferase"/>
</dbReference>
<gene>
    <name evidence="2" type="ORF">NCTC5386_02096</name>
</gene>
<dbReference type="AlphaFoldDB" id="A0A4U9YIC9"/>
<dbReference type="EMBL" id="CABEHT010000001">
    <property type="protein sequence ID" value="VTS26056.1"/>
    <property type="molecule type" value="Genomic_DNA"/>
</dbReference>
<dbReference type="GO" id="GO:0016747">
    <property type="term" value="F:acyltransferase activity, transferring groups other than amino-acyl groups"/>
    <property type="evidence" value="ECO:0007669"/>
    <property type="project" value="InterPro"/>
</dbReference>
<evidence type="ECO:0000313" key="3">
    <source>
        <dbReference type="Proteomes" id="UP000394068"/>
    </source>
</evidence>
<accession>A0A4U9YIC9</accession>
<sequence length="167" mass="18928">MELRRPTFDDKATVVDMMREFEDFDSAHDGGFWNTQDFDYDTWIATNERIEQGIGIPSHFAPSIQFVAFDQVTKQAIGFLSLRLRLTDALRVSGGHIGYSVRPSQRNKGFAKKMLHKAIAIAYEKNIDAVLVTCKVDNSASRAVILANGGLLEDIQEGTERYWIKQR</sequence>
<dbReference type="RefSeq" id="WP_077323206.1">
    <property type="nucleotide sequence ID" value="NZ_CABEHT010000001.1"/>
</dbReference>
<protein>
    <submittedName>
        <fullName evidence="2">GNAT family acetyltransferase</fullName>
    </submittedName>
</protein>
<dbReference type="Proteomes" id="UP000394068">
    <property type="component" value="Unassembled WGS sequence"/>
</dbReference>
<name>A0A4U9YIC9_9STRE</name>
<dbReference type="Pfam" id="PF13302">
    <property type="entry name" value="Acetyltransf_3"/>
    <property type="match status" value="1"/>
</dbReference>
<organism evidence="2 3">
    <name type="scientific">Streptococcus pseudoporcinus</name>
    <dbReference type="NCBI Taxonomy" id="361101"/>
    <lineage>
        <taxon>Bacteria</taxon>
        <taxon>Bacillati</taxon>
        <taxon>Bacillota</taxon>
        <taxon>Bacilli</taxon>
        <taxon>Lactobacillales</taxon>
        <taxon>Streptococcaceae</taxon>
        <taxon>Streptococcus</taxon>
    </lineage>
</organism>
<keyword evidence="2" id="KW-0808">Transferase</keyword>
<dbReference type="PROSITE" id="PS51186">
    <property type="entry name" value="GNAT"/>
    <property type="match status" value="1"/>
</dbReference>
<evidence type="ECO:0000259" key="1">
    <source>
        <dbReference type="PROSITE" id="PS51186"/>
    </source>
</evidence>
<dbReference type="CDD" id="cd04301">
    <property type="entry name" value="NAT_SF"/>
    <property type="match status" value="1"/>
</dbReference>
<dbReference type="PANTHER" id="PTHR39173">
    <property type="entry name" value="ACETYLTRANSFERASE"/>
    <property type="match status" value="1"/>
</dbReference>
<evidence type="ECO:0000313" key="2">
    <source>
        <dbReference type="EMBL" id="VTS26056.1"/>
    </source>
</evidence>
<proteinExistence type="predicted"/>
<reference evidence="2 3" key="1">
    <citation type="submission" date="2019-05" db="EMBL/GenBank/DDBJ databases">
        <authorList>
            <consortium name="Pathogen Informatics"/>
        </authorList>
    </citation>
    <scope>NUCLEOTIDE SEQUENCE [LARGE SCALE GENOMIC DNA]</scope>
    <source>
        <strain evidence="2 3">NCTC5386</strain>
    </source>
</reference>
<dbReference type="InterPro" id="IPR000182">
    <property type="entry name" value="GNAT_dom"/>
</dbReference>